<feature type="transmembrane region" description="Helical" evidence="1">
    <location>
        <begin position="479"/>
        <end position="502"/>
    </location>
</feature>
<dbReference type="RefSeq" id="WP_369939553.1">
    <property type="nucleotide sequence ID" value="NZ_JBCLUF010000001.1"/>
</dbReference>
<accession>A0ABV4DPC8</accession>
<comment type="caution">
    <text evidence="2">The sequence shown here is derived from an EMBL/GenBank/DDBJ whole genome shotgun (WGS) entry which is preliminary data.</text>
</comment>
<feature type="transmembrane region" description="Helical" evidence="1">
    <location>
        <begin position="159"/>
        <end position="183"/>
    </location>
</feature>
<dbReference type="InterPro" id="IPR021200">
    <property type="entry name" value="CHIM_prot"/>
</dbReference>
<sequence length="510" mass="58079">MRLKLFAKTKTSINWIFTIFIFLTTYFALVSPNFTLGETQTPQTLGEKTTHITLLFLGCLLGLFWGCWASSKFRTLLQRLFITHALLCSSGLFILALLWQLAFLFAVHPAFGFDVTALHSAVIDPTDRELIGYFSSNTNNLFLLLIMHKLSQIFGTHSWFFFASCSVFLTFCSAWLNLISVWVYDRTKLPAILYIQALWLFVFPMSVVAYSDIWVLPLVSLVILCYILTFHSSLKAGRLFFAACLGITVAPLYFIKPSAVIPLIAMVLSELLFAVAKRPAHLKLFLACLSLVILGTGLSCSYTDHALKKQTYIALYPDKTIPPIHFISMGMTGTGGYDPKQALEMAKLPDRKARITYSKKIIKQQLHKKGFFGYLRFLFFKQQRNTADGTFSWLLEGHFIKGQAATKRPHGFFQQFVYPKGRYLGDFRYLAQSFWLFLLLIITLGRNFKAPTPLIVMLKLAILGGFIYLLIFEGGRSRYLIQFLPLFLLLGSLSLTNTWQILKKSFAWIK</sequence>
<keyword evidence="1" id="KW-0812">Transmembrane</keyword>
<feature type="transmembrane region" description="Helical" evidence="1">
    <location>
        <begin position="80"/>
        <end position="110"/>
    </location>
</feature>
<feature type="transmembrane region" description="Helical" evidence="1">
    <location>
        <begin position="429"/>
        <end position="448"/>
    </location>
</feature>
<feature type="transmembrane region" description="Helical" evidence="1">
    <location>
        <begin position="454"/>
        <end position="472"/>
    </location>
</feature>
<evidence type="ECO:0000313" key="2">
    <source>
        <dbReference type="EMBL" id="MEY8661287.1"/>
    </source>
</evidence>
<feature type="transmembrane region" description="Helical" evidence="1">
    <location>
        <begin position="236"/>
        <end position="254"/>
    </location>
</feature>
<proteinExistence type="predicted"/>
<evidence type="ECO:0000313" key="3">
    <source>
        <dbReference type="Proteomes" id="UP001565236"/>
    </source>
</evidence>
<dbReference type="NCBIfam" id="TIGR03766">
    <property type="entry name" value="TIGR03766 family XrtG-associated glycosyltransferase"/>
    <property type="match status" value="1"/>
</dbReference>
<feature type="transmembrane region" description="Helical" evidence="1">
    <location>
        <begin position="189"/>
        <end position="208"/>
    </location>
</feature>
<evidence type="ECO:0000256" key="1">
    <source>
        <dbReference type="SAM" id="Phobius"/>
    </source>
</evidence>
<protein>
    <submittedName>
        <fullName evidence="2">TIGR03766 family XrtG-associated glycosyltransferase</fullName>
    </submittedName>
</protein>
<keyword evidence="3" id="KW-1185">Reference proteome</keyword>
<feature type="transmembrane region" description="Helical" evidence="1">
    <location>
        <begin position="49"/>
        <end position="68"/>
    </location>
</feature>
<dbReference type="Proteomes" id="UP001565236">
    <property type="component" value="Unassembled WGS sequence"/>
</dbReference>
<reference evidence="2 3" key="1">
    <citation type="submission" date="2024-03" db="EMBL/GenBank/DDBJ databases">
        <title>Mouse gut bacterial collection (mGBC) of GemPharmatech.</title>
        <authorList>
            <person name="He Y."/>
            <person name="Dong L."/>
            <person name="Wu D."/>
            <person name="Gao X."/>
            <person name="Lin Z."/>
        </authorList>
    </citation>
    <scope>NUCLEOTIDE SEQUENCE [LARGE SCALE GENOMIC DNA]</scope>
    <source>
        <strain evidence="2 3">15-30</strain>
    </source>
</reference>
<feature type="transmembrane region" description="Helical" evidence="1">
    <location>
        <begin position="213"/>
        <end position="230"/>
    </location>
</feature>
<dbReference type="EMBL" id="JBCLUF010000001">
    <property type="protein sequence ID" value="MEY8661287.1"/>
    <property type="molecule type" value="Genomic_DNA"/>
</dbReference>
<keyword evidence="1" id="KW-1133">Transmembrane helix</keyword>
<feature type="transmembrane region" description="Helical" evidence="1">
    <location>
        <begin position="12"/>
        <end position="29"/>
    </location>
</feature>
<feature type="transmembrane region" description="Helical" evidence="1">
    <location>
        <begin position="282"/>
        <end position="302"/>
    </location>
</feature>
<keyword evidence="1" id="KW-0472">Membrane</keyword>
<name>A0ABV4DPC8_9LACO</name>
<organism evidence="2 3">
    <name type="scientific">Ligilactobacillus faecis</name>
    <dbReference type="NCBI Taxonomy" id="762833"/>
    <lineage>
        <taxon>Bacteria</taxon>
        <taxon>Bacillati</taxon>
        <taxon>Bacillota</taxon>
        <taxon>Bacilli</taxon>
        <taxon>Lactobacillales</taxon>
        <taxon>Lactobacillaceae</taxon>
        <taxon>Ligilactobacillus</taxon>
    </lineage>
</organism>
<gene>
    <name evidence="2" type="ORF">AALT52_00055</name>
</gene>